<proteinExistence type="predicted"/>
<evidence type="ECO:0000313" key="2">
    <source>
        <dbReference type="EMBL" id="GIQ88854.1"/>
    </source>
</evidence>
<dbReference type="EMBL" id="BDIP01004454">
    <property type="protein sequence ID" value="GIQ88854.1"/>
    <property type="molecule type" value="Genomic_DNA"/>
</dbReference>
<evidence type="ECO:0000313" key="3">
    <source>
        <dbReference type="Proteomes" id="UP000265618"/>
    </source>
</evidence>
<reference evidence="2 3" key="1">
    <citation type="journal article" date="2018" name="PLoS ONE">
        <title>The draft genome of Kipferlia bialata reveals reductive genome evolution in fornicate parasites.</title>
        <authorList>
            <person name="Tanifuji G."/>
            <person name="Takabayashi S."/>
            <person name="Kume K."/>
            <person name="Takagi M."/>
            <person name="Nakayama T."/>
            <person name="Kamikawa R."/>
            <person name="Inagaki Y."/>
            <person name="Hashimoto T."/>
        </authorList>
    </citation>
    <scope>NUCLEOTIDE SEQUENCE [LARGE SCALE GENOMIC DNA]</scope>
    <source>
        <strain evidence="2">NY0173</strain>
    </source>
</reference>
<gene>
    <name evidence="2" type="ORF">KIPB_011197</name>
</gene>
<feature type="non-terminal residue" evidence="2">
    <location>
        <position position="1"/>
    </location>
</feature>
<sequence length="305" mass="33151">VHLADPKQRPKLWQWIQKEHVTNGVVSFNYITGVKVVGQKRERETGQGPMRRLSGSARTKGKMLSAITRHHSQLLDTLGADAPMVTSLWADTLTADPELGTDGVVIPPYIERLIGVITGRPPAKRTRGVERGLAEHHAYVPSEPRMLYVRLFPQSMYQEIEARLDRTALAVLEEKGDGRSQLDRSLDQQIQMRLRMPPPGLGDIGDMGDMGMEGHGVGERGIGTEGPGGQRGMKGMEGIEGMDGVMDMDMEGVASLPISESPSLPIGRPTQYPPSTGRGREEGGGRERGGAMEHIPVGPSHESVS</sequence>
<organism evidence="2 3">
    <name type="scientific">Kipferlia bialata</name>
    <dbReference type="NCBI Taxonomy" id="797122"/>
    <lineage>
        <taxon>Eukaryota</taxon>
        <taxon>Metamonada</taxon>
        <taxon>Carpediemonas-like organisms</taxon>
        <taxon>Kipferlia</taxon>
    </lineage>
</organism>
<protein>
    <submittedName>
        <fullName evidence="2">Uncharacterized protein</fullName>
    </submittedName>
</protein>
<dbReference type="Proteomes" id="UP000265618">
    <property type="component" value="Unassembled WGS sequence"/>
</dbReference>
<feature type="compositionally biased region" description="Low complexity" evidence="1">
    <location>
        <begin position="257"/>
        <end position="266"/>
    </location>
</feature>
<accession>A0A9K3D4D6</accession>
<keyword evidence="3" id="KW-1185">Reference proteome</keyword>
<evidence type="ECO:0000256" key="1">
    <source>
        <dbReference type="SAM" id="MobiDB-lite"/>
    </source>
</evidence>
<feature type="compositionally biased region" description="Basic and acidic residues" evidence="1">
    <location>
        <begin position="278"/>
        <end position="291"/>
    </location>
</feature>
<name>A0A9K3D4D6_9EUKA</name>
<feature type="region of interest" description="Disordered" evidence="1">
    <location>
        <begin position="257"/>
        <end position="305"/>
    </location>
</feature>
<comment type="caution">
    <text evidence="2">The sequence shown here is derived from an EMBL/GenBank/DDBJ whole genome shotgun (WGS) entry which is preliminary data.</text>
</comment>
<dbReference type="AlphaFoldDB" id="A0A9K3D4D6"/>